<evidence type="ECO:0000313" key="3">
    <source>
        <dbReference type="Proteomes" id="UP000007102"/>
    </source>
</evidence>
<accession>F0S3A3</accession>
<protein>
    <recommendedName>
        <fullName evidence="1">DUF8052 domain-containing protein</fullName>
    </recommendedName>
</protein>
<dbReference type="Pfam" id="PF26226">
    <property type="entry name" value="DUF8052"/>
    <property type="match status" value="1"/>
</dbReference>
<feature type="domain" description="DUF8052" evidence="1">
    <location>
        <begin position="6"/>
        <end position="134"/>
    </location>
</feature>
<dbReference type="Proteomes" id="UP000007102">
    <property type="component" value="Chromosome"/>
</dbReference>
<dbReference type="EMBL" id="CP002543">
    <property type="protein sequence ID" value="ADY73325.1"/>
    <property type="molecule type" value="Genomic_DNA"/>
</dbReference>
<reference evidence="3" key="2">
    <citation type="submission" date="2011-02" db="EMBL/GenBank/DDBJ databases">
        <title>The complete genome of Desulfurobacterium thermolithotrophum DSM 11699.</title>
        <authorList>
            <consortium name="US DOE Joint Genome Institute (JGI-PGF)"/>
            <person name="Lucas S."/>
            <person name="Copeland A."/>
            <person name="Lapidus A."/>
            <person name="Bruce D."/>
            <person name="Goodwin L."/>
            <person name="Pitluck S."/>
            <person name="Kyrpides N."/>
            <person name="Mavromatis K."/>
            <person name="Pagani I."/>
            <person name="Ivanova N."/>
            <person name="Mikhailova N."/>
            <person name="Daligault H."/>
            <person name="Detter J.C."/>
            <person name="Tapia R."/>
            <person name="Han C."/>
            <person name="Land M."/>
            <person name="Hauser L."/>
            <person name="Markowitz V."/>
            <person name="Cheng J.-F."/>
            <person name="Hugenholtz P."/>
            <person name="Woyke T."/>
            <person name="Wu D."/>
            <person name="Spring S."/>
            <person name="Brambilla E."/>
            <person name="Klenk H.-P."/>
            <person name="Eisen J.A."/>
        </authorList>
    </citation>
    <scope>NUCLEOTIDE SEQUENCE [LARGE SCALE GENOMIC DNA]</scope>
    <source>
        <strain evidence="3">DSM 11699 / BSA</strain>
    </source>
</reference>
<reference evidence="2 3" key="1">
    <citation type="journal article" date="2011" name="Stand. Genomic Sci.">
        <title>Complete genome sequence of the thermophilic sulfur-reducer Desulfurobacterium thermolithotrophum type strain (BSA(T)) from a deep-sea hydrothermal vent.</title>
        <authorList>
            <person name="Goker M."/>
            <person name="Daligault H."/>
            <person name="Mwirichia R."/>
            <person name="Lapidus A."/>
            <person name="Lucas S."/>
            <person name="Deshpande S."/>
            <person name="Pagani I."/>
            <person name="Tapia R."/>
            <person name="Cheng J.F."/>
            <person name="Goodwin L."/>
            <person name="Pitluck S."/>
            <person name="Liolios K."/>
            <person name="Ivanova N."/>
            <person name="Mavromatis K."/>
            <person name="Mikhailova N."/>
            <person name="Pati A."/>
            <person name="Chen A."/>
            <person name="Palaniappan K."/>
            <person name="Han C."/>
            <person name="Land M."/>
            <person name="Hauser L."/>
            <person name="Pan C."/>
            <person name="Brambilla E.M."/>
            <person name="Rohde M."/>
            <person name="Spring S."/>
            <person name="Sikorski J."/>
            <person name="Wirth R."/>
            <person name="Detter J.C."/>
            <person name="Woyke T."/>
            <person name="Bristow J."/>
            <person name="Eisen J.A."/>
            <person name="Markowitz V."/>
            <person name="Hugenholtz P."/>
            <person name="Kyrpides N.C."/>
            <person name="Klenk H.P."/>
        </authorList>
    </citation>
    <scope>NUCLEOTIDE SEQUENCE [LARGE SCALE GENOMIC DNA]</scope>
    <source>
        <strain evidence="3">DSM 11699 / BSA</strain>
    </source>
</reference>
<evidence type="ECO:0000313" key="2">
    <source>
        <dbReference type="EMBL" id="ADY73325.1"/>
    </source>
</evidence>
<sequence length="155" mass="18615">MLSEKIKKKILPYGKFTETFIIDEFSFDFFAFLETNLVHTTFFIKDYEIKSYFYIFGKRFHQLYLDDFKEILNISLSVSKKLLKTPEDHYLSTFIFILETEKTEEKVIETIQKTLISKSIWFGLKGSYKVGFVLSFKEKLFYPEEIKPFLSWLLD</sequence>
<keyword evidence="3" id="KW-1185">Reference proteome</keyword>
<dbReference type="HOGENOM" id="CLU_1692692_0_0_0"/>
<dbReference type="STRING" id="868864.Dester_0676"/>
<dbReference type="InParanoid" id="F0S3A3"/>
<evidence type="ECO:0000259" key="1">
    <source>
        <dbReference type="Pfam" id="PF26226"/>
    </source>
</evidence>
<dbReference type="RefSeq" id="WP_013638282.1">
    <property type="nucleotide sequence ID" value="NC_015185.1"/>
</dbReference>
<dbReference type="InterPro" id="IPR058365">
    <property type="entry name" value="DUF8052"/>
</dbReference>
<dbReference type="KEGG" id="dte:Dester_0676"/>
<proteinExistence type="predicted"/>
<dbReference type="AlphaFoldDB" id="F0S3A3"/>
<dbReference type="OrthoDB" id="15584at2"/>
<gene>
    <name evidence="2" type="ordered locus">Dester_0676</name>
</gene>
<dbReference type="eggNOG" id="ENOG502ZUY6">
    <property type="taxonomic scope" value="Bacteria"/>
</dbReference>
<name>F0S3A3_DESTD</name>
<organism evidence="2 3">
    <name type="scientific">Desulfurobacterium thermolithotrophum (strain DSM 11699 / BSA)</name>
    <dbReference type="NCBI Taxonomy" id="868864"/>
    <lineage>
        <taxon>Bacteria</taxon>
        <taxon>Pseudomonadati</taxon>
        <taxon>Aquificota</taxon>
        <taxon>Aquificia</taxon>
        <taxon>Desulfurobacteriales</taxon>
        <taxon>Desulfurobacteriaceae</taxon>
        <taxon>Desulfurobacterium</taxon>
    </lineage>
</organism>